<evidence type="ECO:0000313" key="1">
    <source>
        <dbReference type="EMBL" id="MDQ0495143.1"/>
    </source>
</evidence>
<dbReference type="EMBL" id="JAUSWA010000019">
    <property type="protein sequence ID" value="MDQ0495143.1"/>
    <property type="molecule type" value="Genomic_DNA"/>
</dbReference>
<keyword evidence="2" id="KW-1185">Reference proteome</keyword>
<comment type="caution">
    <text evidence="1">The sequence shown here is derived from an EMBL/GenBank/DDBJ whole genome shotgun (WGS) entry which is preliminary data.</text>
</comment>
<evidence type="ECO:0000313" key="2">
    <source>
        <dbReference type="Proteomes" id="UP001242811"/>
    </source>
</evidence>
<proteinExistence type="predicted"/>
<evidence type="ECO:0008006" key="3">
    <source>
        <dbReference type="Google" id="ProtNLM"/>
    </source>
</evidence>
<gene>
    <name evidence="1" type="ORF">QOZ95_003321</name>
</gene>
<dbReference type="Proteomes" id="UP001242811">
    <property type="component" value="Unassembled WGS sequence"/>
</dbReference>
<protein>
    <recommendedName>
        <fullName evidence="3">Gnk2-homologous domain-containing protein</fullName>
    </recommendedName>
</protein>
<organism evidence="1 2">
    <name type="scientific">Paenibacillus brasilensis</name>
    <dbReference type="NCBI Taxonomy" id="128574"/>
    <lineage>
        <taxon>Bacteria</taxon>
        <taxon>Bacillati</taxon>
        <taxon>Bacillota</taxon>
        <taxon>Bacilli</taxon>
        <taxon>Bacillales</taxon>
        <taxon>Paenibacillaceae</taxon>
        <taxon>Paenibacillus</taxon>
    </lineage>
</organism>
<reference evidence="1 2" key="1">
    <citation type="submission" date="2023-07" db="EMBL/GenBank/DDBJ databases">
        <title>Genomic Encyclopedia of Type Strains, Phase IV (KMG-IV): sequencing the most valuable type-strain genomes for metagenomic binning, comparative biology and taxonomic classification.</title>
        <authorList>
            <person name="Goeker M."/>
        </authorList>
    </citation>
    <scope>NUCLEOTIDE SEQUENCE [LARGE SCALE GENOMIC DNA]</scope>
    <source>
        <strain evidence="1 2">DSM 14914</strain>
    </source>
</reference>
<accession>A0ABU0L2V3</accession>
<sequence>MKLEQMVNEAIPILASNWMGHYIEPDFFEGILNSTEAIPSGTYVCSYYTGLNHVNCMGCLEKLLMYCKKIGLL</sequence>
<name>A0ABU0L2V3_9BACL</name>